<dbReference type="GeneID" id="28935684"/>
<dbReference type="GO" id="GO:0016226">
    <property type="term" value="P:iron-sulfur cluster assembly"/>
    <property type="evidence" value="ECO:0007669"/>
    <property type="project" value="EnsemblFungi"/>
</dbReference>
<dbReference type="FunFam" id="3.30.300.130:FF:000004">
    <property type="entry name" value="cytosolic iron-sulfur assembly component 2A"/>
    <property type="match status" value="1"/>
</dbReference>
<dbReference type="Pfam" id="PF01883">
    <property type="entry name" value="FeS_assembly_P"/>
    <property type="match status" value="1"/>
</dbReference>
<name>A0A0W4ZMS6_PNEC8</name>
<accession>A0A0W4ZMS6</accession>
<proteinExistence type="inferred from homology"/>
<dbReference type="VEuPathDB" id="FungiDB:T552_00886"/>
<dbReference type="OrthoDB" id="2746at2759"/>
<dbReference type="EMBL" id="LFVZ01000004">
    <property type="protein sequence ID" value="KTW29677.1"/>
    <property type="molecule type" value="Genomic_DNA"/>
</dbReference>
<dbReference type="InterPro" id="IPR039796">
    <property type="entry name" value="MIP18"/>
</dbReference>
<dbReference type="InterPro" id="IPR002744">
    <property type="entry name" value="MIP18-like"/>
</dbReference>
<dbReference type="PANTHER" id="PTHR12377">
    <property type="entry name" value="CYTOSOLIC IRON-SULFUR ASSEMBLY COMPONENT 2B-RELATED"/>
    <property type="match status" value="1"/>
</dbReference>
<protein>
    <recommendedName>
        <fullName evidence="3">MIP18 family-like domain-containing protein</fullName>
    </recommendedName>
</protein>
<reference evidence="5" key="1">
    <citation type="journal article" date="2016" name="Nat. Commun.">
        <title>Genome analysis of three Pneumocystis species reveals adaptation mechanisms to life exclusively in mammalian hosts.</title>
        <authorList>
            <person name="Ma L."/>
            <person name="Chen Z."/>
            <person name="Huang D.W."/>
            <person name="Kutty G."/>
            <person name="Ishihara M."/>
            <person name="Wang H."/>
            <person name="Abouelleil A."/>
            <person name="Bishop L."/>
            <person name="Davey E."/>
            <person name="Deng R."/>
            <person name="Deng X."/>
            <person name="Fan L."/>
            <person name="Fantoni G."/>
            <person name="Fitzgerald M."/>
            <person name="Gogineni E."/>
            <person name="Goldberg J.M."/>
            <person name="Handley G."/>
            <person name="Hu X."/>
            <person name="Huber C."/>
            <person name="Jiao X."/>
            <person name="Jones K."/>
            <person name="Levin J.Z."/>
            <person name="Liu Y."/>
            <person name="Macdonald P."/>
            <person name="Melnikov A."/>
            <person name="Raley C."/>
            <person name="Sassi M."/>
            <person name="Sherman B.T."/>
            <person name="Song X."/>
            <person name="Sykes S."/>
            <person name="Tran B."/>
            <person name="Walsh L."/>
            <person name="Xia Y."/>
            <person name="Yang J."/>
            <person name="Young S."/>
            <person name="Zeng Q."/>
            <person name="Zheng X."/>
            <person name="Stephens R."/>
            <person name="Nusbaum C."/>
            <person name="Birren B.W."/>
            <person name="Azadi P."/>
            <person name="Lempicki R.A."/>
            <person name="Cuomo C.A."/>
            <person name="Kovacs J.A."/>
        </authorList>
    </citation>
    <scope>NUCLEOTIDE SEQUENCE [LARGE SCALE GENOMIC DNA]</scope>
    <source>
        <strain evidence="5">B80</strain>
    </source>
</reference>
<dbReference type="SUPFAM" id="SSF117916">
    <property type="entry name" value="Fe-S cluster assembly (FSCA) domain-like"/>
    <property type="match status" value="1"/>
</dbReference>
<feature type="domain" description="MIP18 family-like" evidence="3">
    <location>
        <begin position="47"/>
        <end position="128"/>
    </location>
</feature>
<evidence type="ECO:0000313" key="4">
    <source>
        <dbReference type="EMBL" id="KTW29677.1"/>
    </source>
</evidence>
<dbReference type="Gene3D" id="6.10.250.1280">
    <property type="match status" value="1"/>
</dbReference>
<keyword evidence="5" id="KW-1185">Reference proteome</keyword>
<dbReference type="InterPro" id="IPR034904">
    <property type="entry name" value="FSCA_dom_sf"/>
</dbReference>
<keyword evidence="2" id="KW-0159">Chromosome partition</keyword>
<comment type="caution">
    <text evidence="4">The sequence shown here is derived from an EMBL/GenBank/DDBJ whole genome shotgun (WGS) entry which is preliminary data.</text>
</comment>
<dbReference type="GO" id="GO:0097361">
    <property type="term" value="C:cytosolic [4Fe-4S] assembly targeting complex"/>
    <property type="evidence" value="ECO:0007669"/>
    <property type="project" value="EnsemblFungi"/>
</dbReference>
<sequence>MNGNTLINENPIVYERNERSLKSWVNFFEEIRDKREEKEEKENIIDKQEIYDLLANIMDPEHPLTLEQLAVVNFDDIYLEKEEINKMTYLTVEITPTIPHCSMATLIGLCIRVRLERCLPSRFRVSVKIKKSTHQNEKQINKQLRDKERVAAALENQQLANVIHGMMAFCA</sequence>
<dbReference type="AlphaFoldDB" id="A0A0W4ZMS6"/>
<gene>
    <name evidence="4" type="ORF">T552_00886</name>
</gene>
<evidence type="ECO:0000259" key="3">
    <source>
        <dbReference type="Pfam" id="PF01883"/>
    </source>
</evidence>
<evidence type="ECO:0000313" key="5">
    <source>
        <dbReference type="Proteomes" id="UP000054454"/>
    </source>
</evidence>
<dbReference type="Gene3D" id="3.30.300.130">
    <property type="entry name" value="Fe-S cluster assembly (FSCA)"/>
    <property type="match status" value="1"/>
</dbReference>
<dbReference type="GO" id="GO:0051604">
    <property type="term" value="P:protein maturation"/>
    <property type="evidence" value="ECO:0007669"/>
    <property type="project" value="InterPro"/>
</dbReference>
<dbReference type="PANTHER" id="PTHR12377:SF0">
    <property type="entry name" value="CYTOSOLIC IRON-SULFUR ASSEMBLY COMPONENT 2B"/>
    <property type="match status" value="1"/>
</dbReference>
<dbReference type="RefSeq" id="XP_018226664.1">
    <property type="nucleotide sequence ID" value="XM_018369482.1"/>
</dbReference>
<dbReference type="Proteomes" id="UP000054454">
    <property type="component" value="Unassembled WGS sequence"/>
</dbReference>
<comment type="similarity">
    <text evidence="1">Belongs to the MIP18 family.</text>
</comment>
<evidence type="ECO:0000256" key="2">
    <source>
        <dbReference type="ARBA" id="ARBA00022829"/>
    </source>
</evidence>
<dbReference type="GO" id="GO:0007059">
    <property type="term" value="P:chromosome segregation"/>
    <property type="evidence" value="ECO:0007669"/>
    <property type="project" value="UniProtKB-KW"/>
</dbReference>
<organism evidence="4 5">
    <name type="scientific">Pneumocystis carinii (strain B80)</name>
    <name type="common">Rat pneumocystis pneumonia agent</name>
    <name type="synonym">Pneumocystis carinii f. sp. carinii</name>
    <dbReference type="NCBI Taxonomy" id="1408658"/>
    <lineage>
        <taxon>Eukaryota</taxon>
        <taxon>Fungi</taxon>
        <taxon>Dikarya</taxon>
        <taxon>Ascomycota</taxon>
        <taxon>Taphrinomycotina</taxon>
        <taxon>Pneumocystomycetes</taxon>
        <taxon>Pneumocystaceae</taxon>
        <taxon>Pneumocystis</taxon>
    </lineage>
</organism>
<evidence type="ECO:0000256" key="1">
    <source>
        <dbReference type="ARBA" id="ARBA00010381"/>
    </source>
</evidence>